<sequence length="207" mass="22120">MMYADRREAGHTLGKSLDYLRVSEPVVLGLPRGGVPVARSVADDIDGELDVLLVRKLGVPWQPELAFGAIGEGGIRVINDDVVRSARVSDADIAAVEAQEIGELSRRTRFLRRGHPRRALTGRTVIVVDDGMATGATAAAACAVVISHRPRWLVVAVPVASHEAVRRLGRMVDEVVCPFTPGDLGGVGGAYVDFHQLADAEVTDLLE</sequence>
<dbReference type="CDD" id="cd06223">
    <property type="entry name" value="PRTases_typeI"/>
    <property type="match status" value="1"/>
</dbReference>
<keyword evidence="3" id="KW-1185">Reference proteome</keyword>
<comment type="caution">
    <text evidence="2">The sequence shown here is derived from an EMBL/GenBank/DDBJ whole genome shotgun (WGS) entry which is preliminary data.</text>
</comment>
<dbReference type="OrthoDB" id="9810066at2"/>
<dbReference type="EMBL" id="VLNY01000005">
    <property type="protein sequence ID" value="KAA0022511.1"/>
    <property type="molecule type" value="Genomic_DNA"/>
</dbReference>
<dbReference type="Proteomes" id="UP000322244">
    <property type="component" value="Unassembled WGS sequence"/>
</dbReference>
<dbReference type="GO" id="GO:0016757">
    <property type="term" value="F:glycosyltransferase activity"/>
    <property type="evidence" value="ECO:0007669"/>
    <property type="project" value="UniProtKB-KW"/>
</dbReference>
<name>A0A5A7SE58_9NOCA</name>
<dbReference type="AlphaFoldDB" id="A0A5A7SE58"/>
<reference evidence="2 3" key="1">
    <citation type="submission" date="2019-07" db="EMBL/GenBank/DDBJ databases">
        <title>Rhodococcus cavernicolus sp. nov., isolated from a cave.</title>
        <authorList>
            <person name="Lee S.D."/>
        </authorList>
    </citation>
    <scope>NUCLEOTIDE SEQUENCE [LARGE SCALE GENOMIC DNA]</scope>
    <source>
        <strain evidence="2 3">C1-24</strain>
    </source>
</reference>
<accession>A0A5A7SE58</accession>
<dbReference type="RefSeq" id="WP_149430567.1">
    <property type="nucleotide sequence ID" value="NZ_VLNY01000005.1"/>
</dbReference>
<evidence type="ECO:0000313" key="2">
    <source>
        <dbReference type="EMBL" id="KAA0022511.1"/>
    </source>
</evidence>
<keyword evidence="2" id="KW-0808">Transferase</keyword>
<gene>
    <name evidence="2" type="ORF">FOY51_12470</name>
</gene>
<dbReference type="Gene3D" id="3.30.1310.20">
    <property type="entry name" value="PRTase-like"/>
    <property type="match status" value="1"/>
</dbReference>
<evidence type="ECO:0000313" key="3">
    <source>
        <dbReference type="Proteomes" id="UP000322244"/>
    </source>
</evidence>
<feature type="domain" description="Phosphoribosyltransferase" evidence="1">
    <location>
        <begin position="13"/>
        <end position="163"/>
    </location>
</feature>
<evidence type="ECO:0000259" key="1">
    <source>
        <dbReference type="Pfam" id="PF00156"/>
    </source>
</evidence>
<proteinExistence type="predicted"/>
<keyword evidence="2" id="KW-0328">Glycosyltransferase</keyword>
<dbReference type="SUPFAM" id="SSF53271">
    <property type="entry name" value="PRTase-like"/>
    <property type="match status" value="1"/>
</dbReference>
<dbReference type="Pfam" id="PF00156">
    <property type="entry name" value="Pribosyltran"/>
    <property type="match status" value="1"/>
</dbReference>
<protein>
    <submittedName>
        <fullName evidence="2">Phosphoribosyltransferase</fullName>
    </submittedName>
</protein>
<dbReference type="Gene3D" id="3.40.50.2020">
    <property type="match status" value="1"/>
</dbReference>
<organism evidence="2 3">
    <name type="scientific">Antrihabitans cavernicola</name>
    <dbReference type="NCBI Taxonomy" id="2495913"/>
    <lineage>
        <taxon>Bacteria</taxon>
        <taxon>Bacillati</taxon>
        <taxon>Actinomycetota</taxon>
        <taxon>Actinomycetes</taxon>
        <taxon>Mycobacteriales</taxon>
        <taxon>Nocardiaceae</taxon>
        <taxon>Antrihabitans</taxon>
    </lineage>
</organism>
<dbReference type="InterPro" id="IPR029057">
    <property type="entry name" value="PRTase-like"/>
</dbReference>
<dbReference type="InterPro" id="IPR000836">
    <property type="entry name" value="PRTase_dom"/>
</dbReference>